<organism evidence="1">
    <name type="scientific">marine sediment metagenome</name>
    <dbReference type="NCBI Taxonomy" id="412755"/>
    <lineage>
        <taxon>unclassified sequences</taxon>
        <taxon>metagenomes</taxon>
        <taxon>ecological metagenomes</taxon>
    </lineage>
</organism>
<reference evidence="1" key="1">
    <citation type="journal article" date="2014" name="Front. Microbiol.">
        <title>High frequency of phylogenetically diverse reductive dehalogenase-homologous genes in deep subseafloor sedimentary metagenomes.</title>
        <authorList>
            <person name="Kawai M."/>
            <person name="Futagami T."/>
            <person name="Toyoda A."/>
            <person name="Takaki Y."/>
            <person name="Nishi S."/>
            <person name="Hori S."/>
            <person name="Arai W."/>
            <person name="Tsubouchi T."/>
            <person name="Morono Y."/>
            <person name="Uchiyama I."/>
            <person name="Ito T."/>
            <person name="Fujiyama A."/>
            <person name="Inagaki F."/>
            <person name="Takami H."/>
        </authorList>
    </citation>
    <scope>NUCLEOTIDE SEQUENCE</scope>
    <source>
        <strain evidence="1">Expedition CK06-06</strain>
    </source>
</reference>
<dbReference type="EMBL" id="BARU01024997">
    <property type="protein sequence ID" value="GAH55762.1"/>
    <property type="molecule type" value="Genomic_DNA"/>
</dbReference>
<gene>
    <name evidence="1" type="ORF">S03H2_40327</name>
</gene>
<accession>X1GEW6</accession>
<protein>
    <submittedName>
        <fullName evidence="1">Uncharacterized protein</fullName>
    </submittedName>
</protein>
<name>X1GEW6_9ZZZZ</name>
<proteinExistence type="predicted"/>
<evidence type="ECO:0000313" key="1">
    <source>
        <dbReference type="EMBL" id="GAH55762.1"/>
    </source>
</evidence>
<comment type="caution">
    <text evidence="1">The sequence shown here is derived from an EMBL/GenBank/DDBJ whole genome shotgun (WGS) entry which is preliminary data.</text>
</comment>
<sequence>MKLDRLHLLDEAMNESLEKNPDMQLTCLYCGKMFKPYNHMVNHDFAFFGFCNTECFRKHHSWVGAVRRFFEDVICWLWHKPKYFIIDSYYNTKAPLCPECGVKLKHQCRFANSNLFWCENYDEDCWFHGEYK</sequence>
<feature type="non-terminal residue" evidence="1">
    <location>
        <position position="132"/>
    </location>
</feature>
<dbReference type="AlphaFoldDB" id="X1GEW6"/>